<name>T2IY35_CROWT</name>
<proteinExistence type="predicted"/>
<feature type="region of interest" description="Disordered" evidence="1">
    <location>
        <begin position="183"/>
        <end position="214"/>
    </location>
</feature>
<protein>
    <recommendedName>
        <fullName evidence="4">Bro-N domain-containing protein</fullName>
    </recommendedName>
</protein>
<comment type="caution">
    <text evidence="2">The sequence shown here is derived from an EMBL/GenBank/DDBJ whole genome shotgun (WGS) entry which is preliminary data.</text>
</comment>
<dbReference type="RefSeq" id="WP_021833922.1">
    <property type="nucleotide sequence ID" value="NZ_CAQL01001051.1"/>
</dbReference>
<gene>
    <name evidence="2" type="ORF">CWATWH0005_5876</name>
</gene>
<evidence type="ECO:0008006" key="4">
    <source>
        <dbReference type="Google" id="ProtNLM"/>
    </source>
</evidence>
<evidence type="ECO:0000313" key="2">
    <source>
        <dbReference type="EMBL" id="CCQ58571.1"/>
    </source>
</evidence>
<organism evidence="2 3">
    <name type="scientific">Crocosphaera watsonii WH 0005</name>
    <dbReference type="NCBI Taxonomy" id="423472"/>
    <lineage>
        <taxon>Bacteria</taxon>
        <taxon>Bacillati</taxon>
        <taxon>Cyanobacteriota</taxon>
        <taxon>Cyanophyceae</taxon>
        <taxon>Oscillatoriophycideae</taxon>
        <taxon>Chroococcales</taxon>
        <taxon>Aphanothecaceae</taxon>
        <taxon>Crocosphaera</taxon>
    </lineage>
</organism>
<accession>T2IY35</accession>
<dbReference type="AlphaFoldDB" id="T2IY35"/>
<dbReference type="EMBL" id="CAQL01001051">
    <property type="protein sequence ID" value="CCQ58571.1"/>
    <property type="molecule type" value="Genomic_DNA"/>
</dbReference>
<reference evidence="2 3" key="1">
    <citation type="submission" date="2013-01" db="EMBL/GenBank/DDBJ databases">
        <authorList>
            <person name="Bench S."/>
        </authorList>
    </citation>
    <scope>NUCLEOTIDE SEQUENCE [LARGE SCALE GENOMIC DNA]</scope>
    <source>
        <strain evidence="2 3">WH 0005</strain>
    </source>
</reference>
<dbReference type="Proteomes" id="UP000017981">
    <property type="component" value="Unassembled WGS sequence"/>
</dbReference>
<evidence type="ECO:0000256" key="1">
    <source>
        <dbReference type="SAM" id="MobiDB-lite"/>
    </source>
</evidence>
<evidence type="ECO:0000313" key="3">
    <source>
        <dbReference type="Proteomes" id="UP000017981"/>
    </source>
</evidence>
<sequence length="214" mass="24469">MKTVKFEYDKNTSLTVIVNEGWWFSLENLVLMLKADESSFINATRKSHCQQFDGHPFCTFQECCRRLIRSNKSGSVKATDWFFKTVVPQLRSMESLEQYKPITDSLGLIELENQEILSHINKLEAEFSQKFAQLTSEFQKCLTSLHSADSPKSPNIDVAELREQQQYNNQIVENFLRSLEDSMPSSSPLIDPVDDDPFMDLVVNSNGNSNGGKR</sequence>
<reference evidence="2 3" key="2">
    <citation type="submission" date="2013-09" db="EMBL/GenBank/DDBJ databases">
        <title>Whole genome comparison of six Crocosphaera watsonii strains with differing phenotypes.</title>
        <authorList>
            <person name="Bench S.R."/>
            <person name="Heller P."/>
            <person name="Frank I."/>
            <person name="Arciniega M."/>
            <person name="Shilova I.N."/>
            <person name="Zehr J.P."/>
        </authorList>
    </citation>
    <scope>NUCLEOTIDE SEQUENCE [LARGE SCALE GENOMIC DNA]</scope>
    <source>
        <strain evidence="2 3">WH 0005</strain>
    </source>
</reference>